<keyword evidence="1" id="KW-0472">Membrane</keyword>
<sequence length="206" mass="21394">MGEYARWTPGALIPGNALAAQVVLLAIAVIRGLDYGTGESEDAARRLGAVETAAPMWLWGLLFTTAAAVAFCAMAWRWSAGIVAGHTALAGLYAAVGVGIVFDVLERSEQSGGQPTWLLIIPACATIIVIIGARYHPHELMSTVIVGVCAALLIGAVTISLDGLRNATVLLGLAGLHAIIAVSTAQLAAQDDIRRARGGGRMWTQP</sequence>
<feature type="transmembrane region" description="Helical" evidence="1">
    <location>
        <begin position="83"/>
        <end position="102"/>
    </location>
</feature>
<dbReference type="Proteomes" id="UP000006196">
    <property type="component" value="Unassembled WGS sequence"/>
</dbReference>
<organism evidence="2 3">
    <name type="scientific">Corynebacterium lipophiloflavum (strain ATCC 700352 / DSM 44291 / CCUG 37336 / JCM 10383 / DMMZ 1944)</name>
    <dbReference type="NCBI Taxonomy" id="525263"/>
    <lineage>
        <taxon>Bacteria</taxon>
        <taxon>Bacillati</taxon>
        <taxon>Actinomycetota</taxon>
        <taxon>Actinomycetes</taxon>
        <taxon>Mycobacteriales</taxon>
        <taxon>Corynebacteriaceae</taxon>
        <taxon>Corynebacterium</taxon>
    </lineage>
</organism>
<feature type="transmembrane region" description="Helical" evidence="1">
    <location>
        <begin position="114"/>
        <end position="133"/>
    </location>
</feature>
<feature type="transmembrane region" description="Helical" evidence="1">
    <location>
        <begin position="56"/>
        <end position="76"/>
    </location>
</feature>
<evidence type="ECO:0000313" key="3">
    <source>
        <dbReference type="Proteomes" id="UP000006196"/>
    </source>
</evidence>
<dbReference type="OrthoDB" id="4427924at2"/>
<feature type="transmembrane region" description="Helical" evidence="1">
    <location>
        <begin position="167"/>
        <end position="189"/>
    </location>
</feature>
<evidence type="ECO:0000313" key="2">
    <source>
        <dbReference type="EMBL" id="EEI16252.1"/>
    </source>
</evidence>
<evidence type="ECO:0000256" key="1">
    <source>
        <dbReference type="SAM" id="Phobius"/>
    </source>
</evidence>
<name>C0XU26_CORLD</name>
<dbReference type="RefSeq" id="WP_006839239.1">
    <property type="nucleotide sequence ID" value="NZ_GG667191.1"/>
</dbReference>
<dbReference type="STRING" id="525263.HMPREF0298_1946"/>
<keyword evidence="1" id="KW-1133">Transmembrane helix</keyword>
<feature type="transmembrane region" description="Helical" evidence="1">
    <location>
        <begin position="140"/>
        <end position="161"/>
    </location>
</feature>
<accession>C0XU26</accession>
<reference evidence="2" key="1">
    <citation type="submission" date="2009-01" db="EMBL/GenBank/DDBJ databases">
        <authorList>
            <person name="Qin X."/>
            <person name="Bachman B."/>
            <person name="Battles P."/>
            <person name="Bell A."/>
            <person name="Bess C."/>
            <person name="Bickham C."/>
            <person name="Chaboub L."/>
            <person name="Chen D."/>
            <person name="Coyle M."/>
            <person name="Deiros D.R."/>
            <person name="Dinh H."/>
            <person name="Forbes L."/>
            <person name="Fowler G."/>
            <person name="Francisco L."/>
            <person name="Fu Q."/>
            <person name="Gubbala S."/>
            <person name="Hale W."/>
            <person name="Han Y."/>
            <person name="Hemphill L."/>
            <person name="Highlander S.K."/>
            <person name="Hirani K."/>
            <person name="Hogues M."/>
            <person name="Jackson L."/>
            <person name="Jakkamsetti A."/>
            <person name="Javaid M."/>
            <person name="Jiang H."/>
            <person name="Korchina V."/>
            <person name="Kovar C."/>
            <person name="Lara F."/>
            <person name="Lee S."/>
            <person name="Mata R."/>
            <person name="Mathew T."/>
            <person name="Moen C."/>
            <person name="Morales K."/>
            <person name="Munidasa M."/>
            <person name="Nazareth L."/>
            <person name="Ngo R."/>
            <person name="Nguyen L."/>
            <person name="Okwuonu G."/>
            <person name="Ongeri F."/>
            <person name="Patil S."/>
            <person name="Petrosino J."/>
            <person name="Pham C."/>
            <person name="Pham P."/>
            <person name="Pu L.-L."/>
            <person name="Puazo M."/>
            <person name="Raj R."/>
            <person name="Reid J."/>
            <person name="Rouhana J."/>
            <person name="Saada N."/>
            <person name="Shang Y."/>
            <person name="Simmons D."/>
            <person name="Thornton R."/>
            <person name="Warren J."/>
            <person name="Weissenberger G."/>
            <person name="Zhang J."/>
            <person name="Zhang L."/>
            <person name="Zhou C."/>
            <person name="Zhu D."/>
            <person name="Muzny D."/>
            <person name="Worley K."/>
            <person name="Gibbs R."/>
        </authorList>
    </citation>
    <scope>NUCLEOTIDE SEQUENCE [LARGE SCALE GENOMIC DNA]</scope>
    <source>
        <strain evidence="2">DSM 44291</strain>
    </source>
</reference>
<dbReference type="HOGENOM" id="CLU_1425807_0_0_11"/>
<protein>
    <submittedName>
        <fullName evidence="2">Uncharacterized protein</fullName>
    </submittedName>
</protein>
<comment type="caution">
    <text evidence="2">The sequence shown here is derived from an EMBL/GenBank/DDBJ whole genome shotgun (WGS) entry which is preliminary data.</text>
</comment>
<gene>
    <name evidence="2" type="ORF">HMPREF0298_1946</name>
</gene>
<proteinExistence type="predicted"/>
<dbReference type="AlphaFoldDB" id="C0XU26"/>
<dbReference type="eggNOG" id="ENOG5032E4U">
    <property type="taxonomic scope" value="Bacteria"/>
</dbReference>
<dbReference type="EMBL" id="ACHJ01000160">
    <property type="protein sequence ID" value="EEI16252.1"/>
    <property type="molecule type" value="Genomic_DNA"/>
</dbReference>
<keyword evidence="1" id="KW-0812">Transmembrane</keyword>
<keyword evidence="3" id="KW-1185">Reference proteome</keyword>
<feature type="transmembrane region" description="Helical" evidence="1">
    <location>
        <begin position="12"/>
        <end position="30"/>
    </location>
</feature>